<dbReference type="AlphaFoldDB" id="W9RLI6"/>
<dbReference type="Proteomes" id="UP000030645">
    <property type="component" value="Unassembled WGS sequence"/>
</dbReference>
<organism evidence="1 2">
    <name type="scientific">Morus notabilis</name>
    <dbReference type="NCBI Taxonomy" id="981085"/>
    <lineage>
        <taxon>Eukaryota</taxon>
        <taxon>Viridiplantae</taxon>
        <taxon>Streptophyta</taxon>
        <taxon>Embryophyta</taxon>
        <taxon>Tracheophyta</taxon>
        <taxon>Spermatophyta</taxon>
        <taxon>Magnoliopsida</taxon>
        <taxon>eudicotyledons</taxon>
        <taxon>Gunneridae</taxon>
        <taxon>Pentapetalae</taxon>
        <taxon>rosids</taxon>
        <taxon>fabids</taxon>
        <taxon>Rosales</taxon>
        <taxon>Moraceae</taxon>
        <taxon>Moreae</taxon>
        <taxon>Morus</taxon>
    </lineage>
</organism>
<name>W9RLI6_9ROSA</name>
<evidence type="ECO:0000313" key="1">
    <source>
        <dbReference type="EMBL" id="EXB58569.1"/>
    </source>
</evidence>
<reference evidence="2" key="1">
    <citation type="submission" date="2013-01" db="EMBL/GenBank/DDBJ databases">
        <title>Draft Genome Sequence of a Mulberry Tree, Morus notabilis C.K. Schneid.</title>
        <authorList>
            <person name="He N."/>
            <person name="Zhao S."/>
        </authorList>
    </citation>
    <scope>NUCLEOTIDE SEQUENCE</scope>
</reference>
<proteinExistence type="predicted"/>
<keyword evidence="2" id="KW-1185">Reference proteome</keyword>
<gene>
    <name evidence="1" type="ORF">L484_008722</name>
</gene>
<protein>
    <submittedName>
        <fullName evidence="1">Uncharacterized protein</fullName>
    </submittedName>
</protein>
<evidence type="ECO:0000313" key="2">
    <source>
        <dbReference type="Proteomes" id="UP000030645"/>
    </source>
</evidence>
<sequence>MADSSNDDLMLIGDVVGARNHSCDGKRQLVLKNQDRRIGVCDYRCFGDCKDQPLPASFSSSDFVV</sequence>
<dbReference type="EMBL" id="KE344364">
    <property type="protein sequence ID" value="EXB58569.1"/>
    <property type="molecule type" value="Genomic_DNA"/>
</dbReference>
<accession>W9RLI6</accession>